<dbReference type="Proteomes" id="UP000260680">
    <property type="component" value="Unassembled WGS sequence"/>
</dbReference>
<dbReference type="PROSITE" id="PS01124">
    <property type="entry name" value="HTH_ARAC_FAMILY_2"/>
    <property type="match status" value="1"/>
</dbReference>
<evidence type="ECO:0000313" key="5">
    <source>
        <dbReference type="EMBL" id="RFZ77191.1"/>
    </source>
</evidence>
<dbReference type="Gene3D" id="2.60.120.10">
    <property type="entry name" value="Jelly Rolls"/>
    <property type="match status" value="1"/>
</dbReference>
<dbReference type="OrthoDB" id="2329780at2"/>
<keyword evidence="1" id="KW-0805">Transcription regulation</keyword>
<dbReference type="InterPro" id="IPR018060">
    <property type="entry name" value="HTH_AraC"/>
</dbReference>
<sequence>MRKGFKDLNIKIAIDDTTFLILNIVFERFLRSMPRHSHGNNSYEIHYIPYGHGKVNIDDQIYNITPNTLYMTGPHVEHEQIPLQNDPMAEYCIYFKLQKNNTHTQPEADTVAFKFEKTHFWFGQDTQELYPLMQQIFFELEHRYTGYMILVEALLQQCVVKIVRNYEYKAQSKVHFSPSNLVDSKYIIVEESFLYEYETITMEHLAERLGLSVRQTERFLKDYYGKTFQQKKTEAKMSMAKIYLNDAAITISEISDRLNYSSIQHFSYAFKQYYGISPSNYRKKNMIPDNS</sequence>
<dbReference type="Pfam" id="PF12833">
    <property type="entry name" value="HTH_18"/>
    <property type="match status" value="1"/>
</dbReference>
<dbReference type="SMART" id="SM00342">
    <property type="entry name" value="HTH_ARAC"/>
    <property type="match status" value="1"/>
</dbReference>
<dbReference type="PANTHER" id="PTHR43280:SF2">
    <property type="entry name" value="HTH-TYPE TRANSCRIPTIONAL REGULATOR EXSA"/>
    <property type="match status" value="1"/>
</dbReference>
<evidence type="ECO:0000256" key="2">
    <source>
        <dbReference type="ARBA" id="ARBA00023125"/>
    </source>
</evidence>
<keyword evidence="2" id="KW-0238">DNA-binding</keyword>
<dbReference type="InterPro" id="IPR014710">
    <property type="entry name" value="RmlC-like_jellyroll"/>
</dbReference>
<dbReference type="InterPro" id="IPR009057">
    <property type="entry name" value="Homeodomain-like_sf"/>
</dbReference>
<dbReference type="Pfam" id="PF02311">
    <property type="entry name" value="AraC_binding"/>
    <property type="match status" value="1"/>
</dbReference>
<evidence type="ECO:0000313" key="6">
    <source>
        <dbReference type="Proteomes" id="UP000260680"/>
    </source>
</evidence>
<accession>A0A3E2N8I0</accession>
<dbReference type="InterPro" id="IPR018062">
    <property type="entry name" value="HTH_AraC-typ_CS"/>
</dbReference>
<dbReference type="GO" id="GO:0003700">
    <property type="term" value="F:DNA-binding transcription factor activity"/>
    <property type="evidence" value="ECO:0007669"/>
    <property type="project" value="InterPro"/>
</dbReference>
<dbReference type="SUPFAM" id="SSF51215">
    <property type="entry name" value="Regulatory protein AraC"/>
    <property type="match status" value="1"/>
</dbReference>
<dbReference type="PRINTS" id="PR00032">
    <property type="entry name" value="HTHARAC"/>
</dbReference>
<dbReference type="AlphaFoldDB" id="A0A3E2N8I0"/>
<gene>
    <name evidence="5" type="ORF">DS742_19710</name>
</gene>
<dbReference type="RefSeq" id="WP_117418683.1">
    <property type="nucleotide sequence ID" value="NZ_QOHO01000066.1"/>
</dbReference>
<evidence type="ECO:0000256" key="1">
    <source>
        <dbReference type="ARBA" id="ARBA00023015"/>
    </source>
</evidence>
<dbReference type="InterPro" id="IPR003313">
    <property type="entry name" value="AraC-bd"/>
</dbReference>
<evidence type="ECO:0000256" key="3">
    <source>
        <dbReference type="ARBA" id="ARBA00023163"/>
    </source>
</evidence>
<protein>
    <submittedName>
        <fullName evidence="5">AraC family transcriptional regulator</fullName>
    </submittedName>
</protein>
<dbReference type="GO" id="GO:0043565">
    <property type="term" value="F:sequence-specific DNA binding"/>
    <property type="evidence" value="ECO:0007669"/>
    <property type="project" value="InterPro"/>
</dbReference>
<dbReference type="InterPro" id="IPR037923">
    <property type="entry name" value="HTH-like"/>
</dbReference>
<dbReference type="PROSITE" id="PS00041">
    <property type="entry name" value="HTH_ARAC_FAMILY_1"/>
    <property type="match status" value="1"/>
</dbReference>
<name>A0A3E2N8I0_9FIRM</name>
<dbReference type="EMBL" id="QOHO01000066">
    <property type="protein sequence ID" value="RFZ77191.1"/>
    <property type="molecule type" value="Genomic_DNA"/>
</dbReference>
<comment type="caution">
    <text evidence="5">The sequence shown here is derived from an EMBL/GenBank/DDBJ whole genome shotgun (WGS) entry which is preliminary data.</text>
</comment>
<organism evidence="5 6">
    <name type="scientific">Lacrimispora amygdalina</name>
    <dbReference type="NCBI Taxonomy" id="253257"/>
    <lineage>
        <taxon>Bacteria</taxon>
        <taxon>Bacillati</taxon>
        <taxon>Bacillota</taxon>
        <taxon>Clostridia</taxon>
        <taxon>Lachnospirales</taxon>
        <taxon>Lachnospiraceae</taxon>
        <taxon>Lacrimispora</taxon>
    </lineage>
</organism>
<dbReference type="Gene3D" id="1.10.10.60">
    <property type="entry name" value="Homeodomain-like"/>
    <property type="match status" value="1"/>
</dbReference>
<dbReference type="PANTHER" id="PTHR43280">
    <property type="entry name" value="ARAC-FAMILY TRANSCRIPTIONAL REGULATOR"/>
    <property type="match status" value="1"/>
</dbReference>
<dbReference type="InterPro" id="IPR020449">
    <property type="entry name" value="Tscrpt_reg_AraC-type_HTH"/>
</dbReference>
<keyword evidence="3" id="KW-0804">Transcription</keyword>
<dbReference type="SUPFAM" id="SSF46689">
    <property type="entry name" value="Homeodomain-like"/>
    <property type="match status" value="1"/>
</dbReference>
<feature type="domain" description="HTH araC/xylS-type" evidence="4">
    <location>
        <begin position="183"/>
        <end position="284"/>
    </location>
</feature>
<reference evidence="5 6" key="1">
    <citation type="submission" date="2018-07" db="EMBL/GenBank/DDBJ databases">
        <title>New species, Clostridium PI-S10-A1B.</title>
        <authorList>
            <person name="Krishna G."/>
            <person name="Summeta K."/>
            <person name="Shikha S."/>
            <person name="Prabhu P.B."/>
            <person name="Suresh K."/>
        </authorList>
    </citation>
    <scope>NUCLEOTIDE SEQUENCE [LARGE SCALE GENOMIC DNA]</scope>
    <source>
        <strain evidence="5 6">PI-S10-A1B</strain>
    </source>
</reference>
<proteinExistence type="predicted"/>
<evidence type="ECO:0000259" key="4">
    <source>
        <dbReference type="PROSITE" id="PS01124"/>
    </source>
</evidence>